<name>A0A2N9YDM5_9GAMM</name>
<dbReference type="STRING" id="288004.AL038_16585"/>
<organism evidence="2 3">
    <name type="scientific">Beggiatoa leptomitoformis</name>
    <dbReference type="NCBI Taxonomy" id="288004"/>
    <lineage>
        <taxon>Bacteria</taxon>
        <taxon>Pseudomonadati</taxon>
        <taxon>Pseudomonadota</taxon>
        <taxon>Gammaproteobacteria</taxon>
        <taxon>Thiotrichales</taxon>
        <taxon>Thiotrichaceae</taxon>
        <taxon>Beggiatoa</taxon>
    </lineage>
</organism>
<feature type="region of interest" description="Disordered" evidence="1">
    <location>
        <begin position="56"/>
        <end position="100"/>
    </location>
</feature>
<dbReference type="Proteomes" id="UP000234271">
    <property type="component" value="Chromosome"/>
</dbReference>
<dbReference type="AlphaFoldDB" id="A0A2N9YDM5"/>
<evidence type="ECO:0000256" key="1">
    <source>
        <dbReference type="SAM" id="MobiDB-lite"/>
    </source>
</evidence>
<evidence type="ECO:0000313" key="3">
    <source>
        <dbReference type="Proteomes" id="UP000234271"/>
    </source>
</evidence>
<feature type="compositionally biased region" description="Low complexity" evidence="1">
    <location>
        <begin position="64"/>
        <end position="73"/>
    </location>
</feature>
<reference evidence="3" key="1">
    <citation type="submission" date="2016-12" db="EMBL/GenBank/DDBJ databases">
        <title>Complete Genome Sequence of Beggiatoa leptomitiformis D-401.</title>
        <authorList>
            <person name="Fomenkov A."/>
            <person name="Vincze T."/>
            <person name="Grabovich M."/>
            <person name="Anton B.P."/>
            <person name="Dubinina G."/>
            <person name="Orlova M."/>
            <person name="Belousova E."/>
            <person name="Roberts R.J."/>
        </authorList>
    </citation>
    <scope>NUCLEOTIDE SEQUENCE [LARGE SCALE GENOMIC DNA]</scope>
    <source>
        <strain evidence="3">D-401</strain>
    </source>
</reference>
<sequence>MLLSFCHGTIITALLFITACTPYSPTNLPRASQGMRADETANDWFRQIDDRNKNYNQSREQEQQQDTQWWQTRTTKRSEHSSPAITQQPTDADSQSSWGAMQAKQRFLSLHQAPIESSSATPTDLYEQWNVDRKQRAETARINRETEEFDRQAWEAQLQQWRETDPIKREKRRLERMREQHDYHRY</sequence>
<dbReference type="RefSeq" id="WP_062154710.1">
    <property type="nucleotide sequence ID" value="NZ_CP012373.2"/>
</dbReference>
<dbReference type="KEGG" id="blep:AL038_16585"/>
<proteinExistence type="predicted"/>
<keyword evidence="3" id="KW-1185">Reference proteome</keyword>
<evidence type="ECO:0000313" key="2">
    <source>
        <dbReference type="EMBL" id="AUI68592.1"/>
    </source>
</evidence>
<accession>A0A2N9YDM5</accession>
<gene>
    <name evidence="2" type="ORF">BLE401_07655</name>
</gene>
<dbReference type="OrthoDB" id="10001839at2"/>
<feature type="compositionally biased region" description="Polar residues" evidence="1">
    <location>
        <begin position="81"/>
        <end position="99"/>
    </location>
</feature>
<dbReference type="EMBL" id="CP018889">
    <property type="protein sequence ID" value="AUI68592.1"/>
    <property type="molecule type" value="Genomic_DNA"/>
</dbReference>
<protein>
    <submittedName>
        <fullName evidence="2">Uncharacterized protein</fullName>
    </submittedName>
</protein>